<dbReference type="InterPro" id="IPR003439">
    <property type="entry name" value="ABC_transporter-like_ATP-bd"/>
</dbReference>
<dbReference type="SMART" id="SM00382">
    <property type="entry name" value="AAA"/>
    <property type="match status" value="1"/>
</dbReference>
<dbReference type="RefSeq" id="WP_161352675.1">
    <property type="nucleotide sequence ID" value="NZ_WTUX01000019.1"/>
</dbReference>
<comment type="subcellular location">
    <subcellularLocation>
        <location evidence="1">Cell inner membrane</location>
        <topology evidence="1">Peripheral membrane protein</topology>
    </subcellularLocation>
</comment>
<dbReference type="Pfam" id="PF00005">
    <property type="entry name" value="ABC_tran"/>
    <property type="match status" value="1"/>
</dbReference>
<dbReference type="Proteomes" id="UP000467322">
    <property type="component" value="Unassembled WGS sequence"/>
</dbReference>
<accession>A0A845M9R4</accession>
<dbReference type="InterPro" id="IPR017871">
    <property type="entry name" value="ABC_transporter-like_CS"/>
</dbReference>
<dbReference type="PANTHER" id="PTHR43776">
    <property type="entry name" value="TRANSPORT ATP-BINDING PROTEIN"/>
    <property type="match status" value="1"/>
</dbReference>
<feature type="domain" description="ABC transporter" evidence="5">
    <location>
        <begin position="4"/>
        <end position="244"/>
    </location>
</feature>
<keyword evidence="2" id="KW-0813">Transport</keyword>
<protein>
    <submittedName>
        <fullName evidence="6">ATP-binding cassette domain-containing protein</fullName>
    </submittedName>
</protein>
<dbReference type="PROSITE" id="PS00211">
    <property type="entry name" value="ABC_TRANSPORTER_1"/>
    <property type="match status" value="1"/>
</dbReference>
<dbReference type="PROSITE" id="PS50893">
    <property type="entry name" value="ABC_TRANSPORTER_2"/>
    <property type="match status" value="1"/>
</dbReference>
<evidence type="ECO:0000256" key="3">
    <source>
        <dbReference type="ARBA" id="ARBA00022741"/>
    </source>
</evidence>
<dbReference type="GO" id="GO:0016887">
    <property type="term" value="F:ATP hydrolysis activity"/>
    <property type="evidence" value="ECO:0007669"/>
    <property type="project" value="InterPro"/>
</dbReference>
<dbReference type="AlphaFoldDB" id="A0A845M9R4"/>
<dbReference type="CDD" id="cd03257">
    <property type="entry name" value="ABC_NikE_OppD_transporters"/>
    <property type="match status" value="1"/>
</dbReference>
<dbReference type="GO" id="GO:0005886">
    <property type="term" value="C:plasma membrane"/>
    <property type="evidence" value="ECO:0007669"/>
    <property type="project" value="UniProtKB-SubCell"/>
</dbReference>
<evidence type="ECO:0000259" key="5">
    <source>
        <dbReference type="PROSITE" id="PS50893"/>
    </source>
</evidence>
<sequence length="265" mass="28577">MTLLSVSDLSKTFQTASGPVHAVRDVSFAVDRGECLAVVGESGSGKTTLANMILGILRPSAGTIAFDGAALPARRGPIQRRAIQFVQQNPLSSLNPKRSIGASIRLGLDTYGIGARAARWARVEDTLEEVGLPREMRRRSPAALSGGQRQRVGIARALACEPELVVLDEPTSALDVLVQARVLRLLNDLRARKNLTYVFITHDLAVVRNVADRVAVFRSGELVEIGDTPKIFSAPEHPYTRSLIGAVPVVDDAELQLRNRLAEGT</sequence>
<dbReference type="InterPro" id="IPR013563">
    <property type="entry name" value="Oligopep_ABC_C"/>
</dbReference>
<evidence type="ECO:0000256" key="4">
    <source>
        <dbReference type="ARBA" id="ARBA00022840"/>
    </source>
</evidence>
<keyword evidence="4 6" id="KW-0067">ATP-binding</keyword>
<name>A0A845M9R4_9RHOB</name>
<organism evidence="6 7">
    <name type="scientific">Maritimibacter harenae</name>
    <dbReference type="NCBI Taxonomy" id="2606218"/>
    <lineage>
        <taxon>Bacteria</taxon>
        <taxon>Pseudomonadati</taxon>
        <taxon>Pseudomonadota</taxon>
        <taxon>Alphaproteobacteria</taxon>
        <taxon>Rhodobacterales</taxon>
        <taxon>Roseobacteraceae</taxon>
        <taxon>Maritimibacter</taxon>
    </lineage>
</organism>
<dbReference type="InterPro" id="IPR003593">
    <property type="entry name" value="AAA+_ATPase"/>
</dbReference>
<evidence type="ECO:0000256" key="1">
    <source>
        <dbReference type="ARBA" id="ARBA00004417"/>
    </source>
</evidence>
<comment type="caution">
    <text evidence="6">The sequence shown here is derived from an EMBL/GenBank/DDBJ whole genome shotgun (WGS) entry which is preliminary data.</text>
</comment>
<reference evidence="6 7" key="1">
    <citation type="submission" date="2019-12" db="EMBL/GenBank/DDBJ databases">
        <title>Maritimibacter sp. nov. sp. isolated from sea sand.</title>
        <authorList>
            <person name="Kim J."/>
            <person name="Jeong S.E."/>
            <person name="Jung H.S."/>
            <person name="Jeon C.O."/>
        </authorList>
    </citation>
    <scope>NUCLEOTIDE SEQUENCE [LARGE SCALE GENOMIC DNA]</scope>
    <source>
        <strain evidence="6 7">DP07</strain>
    </source>
</reference>
<proteinExistence type="predicted"/>
<evidence type="ECO:0000313" key="7">
    <source>
        <dbReference type="Proteomes" id="UP000467322"/>
    </source>
</evidence>
<dbReference type="Pfam" id="PF08352">
    <property type="entry name" value="oligo_HPY"/>
    <property type="match status" value="1"/>
</dbReference>
<dbReference type="GO" id="GO:0005524">
    <property type="term" value="F:ATP binding"/>
    <property type="evidence" value="ECO:0007669"/>
    <property type="project" value="UniProtKB-KW"/>
</dbReference>
<keyword evidence="7" id="KW-1185">Reference proteome</keyword>
<dbReference type="SUPFAM" id="SSF52540">
    <property type="entry name" value="P-loop containing nucleoside triphosphate hydrolases"/>
    <property type="match status" value="1"/>
</dbReference>
<gene>
    <name evidence="6" type="ORF">GQE99_16205</name>
</gene>
<evidence type="ECO:0000256" key="2">
    <source>
        <dbReference type="ARBA" id="ARBA00022448"/>
    </source>
</evidence>
<dbReference type="GO" id="GO:0055085">
    <property type="term" value="P:transmembrane transport"/>
    <property type="evidence" value="ECO:0007669"/>
    <property type="project" value="UniProtKB-ARBA"/>
</dbReference>
<evidence type="ECO:0000313" key="6">
    <source>
        <dbReference type="EMBL" id="MZR14563.1"/>
    </source>
</evidence>
<dbReference type="InterPro" id="IPR050319">
    <property type="entry name" value="ABC_transp_ATP-bind"/>
</dbReference>
<dbReference type="InterPro" id="IPR027417">
    <property type="entry name" value="P-loop_NTPase"/>
</dbReference>
<dbReference type="Gene3D" id="3.40.50.300">
    <property type="entry name" value="P-loop containing nucleotide triphosphate hydrolases"/>
    <property type="match status" value="1"/>
</dbReference>
<keyword evidence="3" id="KW-0547">Nucleotide-binding</keyword>
<dbReference type="GO" id="GO:0015833">
    <property type="term" value="P:peptide transport"/>
    <property type="evidence" value="ECO:0007669"/>
    <property type="project" value="InterPro"/>
</dbReference>
<dbReference type="EMBL" id="WTUX01000019">
    <property type="protein sequence ID" value="MZR14563.1"/>
    <property type="molecule type" value="Genomic_DNA"/>
</dbReference>